<evidence type="ECO:0000313" key="1">
    <source>
        <dbReference type="EMBL" id="CAG8550602.1"/>
    </source>
</evidence>
<gene>
    <name evidence="1" type="ORF">AGERDE_LOCUS6647</name>
</gene>
<dbReference type="EMBL" id="CAJVPL010001067">
    <property type="protein sequence ID" value="CAG8550602.1"/>
    <property type="molecule type" value="Genomic_DNA"/>
</dbReference>
<protein>
    <submittedName>
        <fullName evidence="1">11470_t:CDS:1</fullName>
    </submittedName>
</protein>
<proteinExistence type="predicted"/>
<keyword evidence="2" id="KW-1185">Reference proteome</keyword>
<dbReference type="OrthoDB" id="2444517at2759"/>
<reference evidence="1" key="1">
    <citation type="submission" date="2021-06" db="EMBL/GenBank/DDBJ databases">
        <authorList>
            <person name="Kallberg Y."/>
            <person name="Tangrot J."/>
            <person name="Rosling A."/>
        </authorList>
    </citation>
    <scope>NUCLEOTIDE SEQUENCE</scope>
    <source>
        <strain evidence="1">MT106</strain>
    </source>
</reference>
<dbReference type="Proteomes" id="UP000789831">
    <property type="component" value="Unassembled WGS sequence"/>
</dbReference>
<dbReference type="AlphaFoldDB" id="A0A9N9B260"/>
<name>A0A9N9B260_9GLOM</name>
<evidence type="ECO:0000313" key="2">
    <source>
        <dbReference type="Proteomes" id="UP000789831"/>
    </source>
</evidence>
<sequence>MFAHDYFKGKRWSKTKLLSPLSDLVGKRACSSCLDLFKAHLTDIIKKQINNNEPLDIFVNCHFKVALRCYWHAWMCSISNAINRSEDDKIHRDFDEHVISEDEGTNNDNLKDNED</sequence>
<comment type="caution">
    <text evidence="1">The sequence shown here is derived from an EMBL/GenBank/DDBJ whole genome shotgun (WGS) entry which is preliminary data.</text>
</comment>
<organism evidence="1 2">
    <name type="scientific">Ambispora gerdemannii</name>
    <dbReference type="NCBI Taxonomy" id="144530"/>
    <lineage>
        <taxon>Eukaryota</taxon>
        <taxon>Fungi</taxon>
        <taxon>Fungi incertae sedis</taxon>
        <taxon>Mucoromycota</taxon>
        <taxon>Glomeromycotina</taxon>
        <taxon>Glomeromycetes</taxon>
        <taxon>Archaeosporales</taxon>
        <taxon>Ambisporaceae</taxon>
        <taxon>Ambispora</taxon>
    </lineage>
</organism>
<accession>A0A9N9B260</accession>